<dbReference type="GO" id="GO:0003700">
    <property type="term" value="F:DNA-binding transcription factor activity"/>
    <property type="evidence" value="ECO:0007669"/>
    <property type="project" value="InterPro"/>
</dbReference>
<protein>
    <submittedName>
        <fullName evidence="6">LysR family transcriptional regulator</fullName>
    </submittedName>
</protein>
<dbReference type="GO" id="GO:0032993">
    <property type="term" value="C:protein-DNA complex"/>
    <property type="evidence" value="ECO:0007669"/>
    <property type="project" value="TreeGrafter"/>
</dbReference>
<organism evidence="6 7">
    <name type="scientific">Pseudaminobacter soli</name>
    <name type="common">ex Zhang et al. 2022</name>
    <dbReference type="NCBI Taxonomy" id="2831468"/>
    <lineage>
        <taxon>Bacteria</taxon>
        <taxon>Pseudomonadati</taxon>
        <taxon>Pseudomonadota</taxon>
        <taxon>Alphaproteobacteria</taxon>
        <taxon>Hyphomicrobiales</taxon>
        <taxon>Phyllobacteriaceae</taxon>
        <taxon>Pseudaminobacter</taxon>
    </lineage>
</organism>
<dbReference type="Gene3D" id="3.40.190.10">
    <property type="entry name" value="Periplasmic binding protein-like II"/>
    <property type="match status" value="2"/>
</dbReference>
<feature type="domain" description="HTH lysR-type" evidence="5">
    <location>
        <begin position="24"/>
        <end position="81"/>
    </location>
</feature>
<gene>
    <name evidence="6" type="ORF">KEU06_27915</name>
</gene>
<comment type="similarity">
    <text evidence="1">Belongs to the LysR transcriptional regulatory family.</text>
</comment>
<dbReference type="RefSeq" id="WP_188257973.1">
    <property type="nucleotide sequence ID" value="NZ_JABVCF010000025.1"/>
</dbReference>
<evidence type="ECO:0000259" key="5">
    <source>
        <dbReference type="PROSITE" id="PS50931"/>
    </source>
</evidence>
<sequence length="334" mass="38074">MPYSESCFAAWVWSLLLRAALSSLRVRELEAISILAEELHFGRAAKRLNMSVAPFSQLIKKVELTLGAQIFERSTRHVSLTYQGKRLTENIRFLLSRLEHSVEEVTSNKSLVRSVKIAYNNALIFTHIGEIYRHLSDDVSFDIELSFKSSNEQNHRLQSGEIDLGLMRNFEVDGSLAHLPLFSDEFIVALPEGDNAPPDRSLSIYDLQSERMLLFSPELKDEAKLTRNLYSRIREVLNRADFRPNEYIFVNDTWSALVLVGAKVGVALVPEWTHNLKMPGVTFRKLKERIAIGDVSLAWNPTNVAPRIRRTISAIEALYADRHPRQESQILADL</sequence>
<dbReference type="PROSITE" id="PS50931">
    <property type="entry name" value="HTH_LYSR"/>
    <property type="match status" value="1"/>
</dbReference>
<dbReference type="EMBL" id="JAGWCR010000025">
    <property type="protein sequence ID" value="MBS3652421.1"/>
    <property type="molecule type" value="Genomic_DNA"/>
</dbReference>
<dbReference type="GO" id="GO:0003677">
    <property type="term" value="F:DNA binding"/>
    <property type="evidence" value="ECO:0007669"/>
    <property type="project" value="UniProtKB-KW"/>
</dbReference>
<comment type="caution">
    <text evidence="6">The sequence shown here is derived from an EMBL/GenBank/DDBJ whole genome shotgun (WGS) entry which is preliminary data.</text>
</comment>
<dbReference type="PANTHER" id="PTHR30346">
    <property type="entry name" value="TRANSCRIPTIONAL DUAL REGULATOR HCAR-RELATED"/>
    <property type="match status" value="1"/>
</dbReference>
<evidence type="ECO:0000256" key="4">
    <source>
        <dbReference type="ARBA" id="ARBA00023163"/>
    </source>
</evidence>
<dbReference type="SUPFAM" id="SSF46785">
    <property type="entry name" value="Winged helix' DNA-binding domain"/>
    <property type="match status" value="1"/>
</dbReference>
<dbReference type="PANTHER" id="PTHR30346:SF28">
    <property type="entry name" value="HTH-TYPE TRANSCRIPTIONAL REGULATOR CYNR"/>
    <property type="match status" value="1"/>
</dbReference>
<keyword evidence="4" id="KW-0804">Transcription</keyword>
<dbReference type="CDD" id="cd08414">
    <property type="entry name" value="PBP2_LTTR_aromatics_like"/>
    <property type="match status" value="1"/>
</dbReference>
<accession>A0A942E7M0</accession>
<keyword evidence="2" id="KW-0805">Transcription regulation</keyword>
<dbReference type="Proteomes" id="UP000680348">
    <property type="component" value="Unassembled WGS sequence"/>
</dbReference>
<keyword evidence="7" id="KW-1185">Reference proteome</keyword>
<dbReference type="InterPro" id="IPR000847">
    <property type="entry name" value="LysR_HTH_N"/>
</dbReference>
<dbReference type="InterPro" id="IPR036390">
    <property type="entry name" value="WH_DNA-bd_sf"/>
</dbReference>
<dbReference type="SUPFAM" id="SSF53850">
    <property type="entry name" value="Periplasmic binding protein-like II"/>
    <property type="match status" value="1"/>
</dbReference>
<evidence type="ECO:0000256" key="1">
    <source>
        <dbReference type="ARBA" id="ARBA00009437"/>
    </source>
</evidence>
<name>A0A942E7M0_9HYPH</name>
<reference evidence="6" key="1">
    <citation type="submission" date="2021-04" db="EMBL/GenBank/DDBJ databases">
        <title>Pseudaminobacter soli sp. nov., isolated from paddy soil contaminated by heavy metals.</title>
        <authorList>
            <person name="Zhang K."/>
        </authorList>
    </citation>
    <scope>NUCLEOTIDE SEQUENCE</scope>
    <source>
        <strain evidence="6">19-2017</strain>
    </source>
</reference>
<dbReference type="AlphaFoldDB" id="A0A942E7M0"/>
<evidence type="ECO:0000256" key="2">
    <source>
        <dbReference type="ARBA" id="ARBA00023015"/>
    </source>
</evidence>
<evidence type="ECO:0000256" key="3">
    <source>
        <dbReference type="ARBA" id="ARBA00023125"/>
    </source>
</evidence>
<dbReference type="InterPro" id="IPR036388">
    <property type="entry name" value="WH-like_DNA-bd_sf"/>
</dbReference>
<evidence type="ECO:0000313" key="6">
    <source>
        <dbReference type="EMBL" id="MBS3652421.1"/>
    </source>
</evidence>
<dbReference type="Pfam" id="PF03466">
    <property type="entry name" value="LysR_substrate"/>
    <property type="match status" value="1"/>
</dbReference>
<dbReference type="Gene3D" id="1.10.10.10">
    <property type="entry name" value="Winged helix-like DNA-binding domain superfamily/Winged helix DNA-binding domain"/>
    <property type="match status" value="1"/>
</dbReference>
<dbReference type="InterPro" id="IPR005119">
    <property type="entry name" value="LysR_subst-bd"/>
</dbReference>
<keyword evidence="3" id="KW-0238">DNA-binding</keyword>
<proteinExistence type="inferred from homology"/>
<evidence type="ECO:0000313" key="7">
    <source>
        <dbReference type="Proteomes" id="UP000680348"/>
    </source>
</evidence>
<dbReference type="Pfam" id="PF00126">
    <property type="entry name" value="HTH_1"/>
    <property type="match status" value="1"/>
</dbReference>